<dbReference type="Gene3D" id="3.30.450.180">
    <property type="match status" value="1"/>
</dbReference>
<dbReference type="CDD" id="cd00093">
    <property type="entry name" value="HTH_XRE"/>
    <property type="match status" value="1"/>
</dbReference>
<organism evidence="2 3">
    <name type="scientific">Kitasatospora kifunensis</name>
    <name type="common">Streptomyces kifunensis</name>
    <dbReference type="NCBI Taxonomy" id="58351"/>
    <lineage>
        <taxon>Bacteria</taxon>
        <taxon>Bacillati</taxon>
        <taxon>Actinomycetota</taxon>
        <taxon>Actinomycetes</taxon>
        <taxon>Kitasatosporales</taxon>
        <taxon>Streptomycetaceae</taxon>
        <taxon>Kitasatospora</taxon>
    </lineage>
</organism>
<dbReference type="PANTHER" id="PTHR35010">
    <property type="entry name" value="BLL4672 PROTEIN-RELATED"/>
    <property type="match status" value="1"/>
</dbReference>
<dbReference type="RefSeq" id="WP_184945919.1">
    <property type="nucleotide sequence ID" value="NZ_JACHJV010000003.1"/>
</dbReference>
<dbReference type="InterPro" id="IPR010982">
    <property type="entry name" value="Lambda_DNA-bd_dom_sf"/>
</dbReference>
<dbReference type="GO" id="GO:0003677">
    <property type="term" value="F:DNA binding"/>
    <property type="evidence" value="ECO:0007669"/>
    <property type="project" value="InterPro"/>
</dbReference>
<dbReference type="SMART" id="SM00530">
    <property type="entry name" value="HTH_XRE"/>
    <property type="match status" value="1"/>
</dbReference>
<dbReference type="Pfam" id="PF17765">
    <property type="entry name" value="MLTR_LBD"/>
    <property type="match status" value="1"/>
</dbReference>
<name>A0A7W7VZ77_KITKI</name>
<accession>A0A7W7VZ77</accession>
<dbReference type="AlphaFoldDB" id="A0A7W7VZ77"/>
<sequence length="280" mass="31178">MESTEQRRELAAFLRSRRARISPEAAGVLYATGRRRTPGLRREELAALTGVSASWYTWLEQGRRIKVSRQVLSNLAQVLKLDGVEAQHLFRLAGEVPPSGPQPAGREQIAAQYLSFLDQLDPLPACITNYRFDVLAWNQGYCALLPGFAELAPGRRNNLLLTFDPDFRDLYPDWPQVAEHVVALFRGQSADQLARPEYAELVGQLAAESAKFRELWERMDLVAHAPARQLFRHPVLGQIELGYVKLRLADAAATLIAYQPMGDDGLTDRFGALVAAGQLA</sequence>
<dbReference type="InterPro" id="IPR001387">
    <property type="entry name" value="Cro/C1-type_HTH"/>
</dbReference>
<dbReference type="Pfam" id="PF13560">
    <property type="entry name" value="HTH_31"/>
    <property type="match status" value="1"/>
</dbReference>
<dbReference type="InterPro" id="IPR041413">
    <property type="entry name" value="MLTR_LBD"/>
</dbReference>
<protein>
    <submittedName>
        <fullName evidence="2">Transcriptional regulator with XRE-family HTH domain</fullName>
    </submittedName>
</protein>
<dbReference type="EMBL" id="JACHJV010000003">
    <property type="protein sequence ID" value="MBB4928497.1"/>
    <property type="molecule type" value="Genomic_DNA"/>
</dbReference>
<comment type="caution">
    <text evidence="2">The sequence shown here is derived from an EMBL/GenBank/DDBJ whole genome shotgun (WGS) entry which is preliminary data.</text>
</comment>
<dbReference type="Gene3D" id="1.10.260.40">
    <property type="entry name" value="lambda repressor-like DNA-binding domains"/>
    <property type="match status" value="1"/>
</dbReference>
<reference evidence="2 3" key="1">
    <citation type="submission" date="2020-08" db="EMBL/GenBank/DDBJ databases">
        <title>Sequencing the genomes of 1000 actinobacteria strains.</title>
        <authorList>
            <person name="Klenk H.-P."/>
        </authorList>
    </citation>
    <scope>NUCLEOTIDE SEQUENCE [LARGE SCALE GENOMIC DNA]</scope>
    <source>
        <strain evidence="2 3">DSM 41654</strain>
    </source>
</reference>
<gene>
    <name evidence="2" type="ORF">FHR34_007594</name>
</gene>
<feature type="domain" description="HTH cro/C1-type" evidence="1">
    <location>
        <begin position="13"/>
        <end position="86"/>
    </location>
</feature>
<dbReference type="SUPFAM" id="SSF47413">
    <property type="entry name" value="lambda repressor-like DNA-binding domains"/>
    <property type="match status" value="1"/>
</dbReference>
<evidence type="ECO:0000259" key="1">
    <source>
        <dbReference type="SMART" id="SM00530"/>
    </source>
</evidence>
<dbReference type="Proteomes" id="UP000540506">
    <property type="component" value="Unassembled WGS sequence"/>
</dbReference>
<evidence type="ECO:0000313" key="2">
    <source>
        <dbReference type="EMBL" id="MBB4928497.1"/>
    </source>
</evidence>
<evidence type="ECO:0000313" key="3">
    <source>
        <dbReference type="Proteomes" id="UP000540506"/>
    </source>
</evidence>
<keyword evidence="3" id="KW-1185">Reference proteome</keyword>
<proteinExistence type="predicted"/>